<sequence length="117" mass="13158">MGLDAWVGLGVRLLKCLQSEVTSPRISFELCAIRASEHPIYDLKGIIKLALYEDLWGSRISCTYRGVEWCKNDGDFVHKGLQFGKVQGLAHTIVVAERLVLNFMQQIQSSHLNQNAI</sequence>
<dbReference type="EMBL" id="JBGMDY010000008">
    <property type="protein sequence ID" value="KAL2325403.1"/>
    <property type="molecule type" value="Genomic_DNA"/>
</dbReference>
<gene>
    <name evidence="2" type="ORF">Fmac_024461</name>
</gene>
<evidence type="ECO:0000313" key="3">
    <source>
        <dbReference type="Proteomes" id="UP001603857"/>
    </source>
</evidence>
<comment type="caution">
    <text evidence="2">The sequence shown here is derived from an EMBL/GenBank/DDBJ whole genome shotgun (WGS) entry which is preliminary data.</text>
</comment>
<dbReference type="Proteomes" id="UP001603857">
    <property type="component" value="Unassembled WGS sequence"/>
</dbReference>
<protein>
    <recommendedName>
        <fullName evidence="1">Quinolinate phosphoribosyl transferase N-terminal domain-containing protein</fullName>
    </recommendedName>
</protein>
<dbReference type="Pfam" id="PF02749">
    <property type="entry name" value="QRPTase_N"/>
    <property type="match status" value="1"/>
</dbReference>
<dbReference type="InterPro" id="IPR037128">
    <property type="entry name" value="Quinolinate_PRibosylTase_N_sf"/>
</dbReference>
<proteinExistence type="predicted"/>
<reference evidence="2 3" key="1">
    <citation type="submission" date="2024-08" db="EMBL/GenBank/DDBJ databases">
        <title>Insights into the chromosomal genome structure of Flemingia macrophylla.</title>
        <authorList>
            <person name="Ding Y."/>
            <person name="Zhao Y."/>
            <person name="Bi W."/>
            <person name="Wu M."/>
            <person name="Zhao G."/>
            <person name="Gong Y."/>
            <person name="Li W."/>
            <person name="Zhang P."/>
        </authorList>
    </citation>
    <scope>NUCLEOTIDE SEQUENCE [LARGE SCALE GENOMIC DNA]</scope>
    <source>
        <strain evidence="2">DYQJB</strain>
        <tissue evidence="2">Leaf</tissue>
    </source>
</reference>
<dbReference type="AlphaFoldDB" id="A0ABD1LPJ0"/>
<evidence type="ECO:0000259" key="1">
    <source>
        <dbReference type="Pfam" id="PF02749"/>
    </source>
</evidence>
<accession>A0ABD1LPJ0</accession>
<keyword evidence="3" id="KW-1185">Reference proteome</keyword>
<feature type="domain" description="Quinolinate phosphoribosyl transferase N-terminal" evidence="1">
    <location>
        <begin position="66"/>
        <end position="106"/>
    </location>
</feature>
<dbReference type="Gene3D" id="3.90.1170.20">
    <property type="entry name" value="Quinolinate phosphoribosyl transferase, N-terminal domain"/>
    <property type="match status" value="1"/>
</dbReference>
<organism evidence="2 3">
    <name type="scientific">Flemingia macrophylla</name>
    <dbReference type="NCBI Taxonomy" id="520843"/>
    <lineage>
        <taxon>Eukaryota</taxon>
        <taxon>Viridiplantae</taxon>
        <taxon>Streptophyta</taxon>
        <taxon>Embryophyta</taxon>
        <taxon>Tracheophyta</taxon>
        <taxon>Spermatophyta</taxon>
        <taxon>Magnoliopsida</taxon>
        <taxon>eudicotyledons</taxon>
        <taxon>Gunneridae</taxon>
        <taxon>Pentapetalae</taxon>
        <taxon>rosids</taxon>
        <taxon>fabids</taxon>
        <taxon>Fabales</taxon>
        <taxon>Fabaceae</taxon>
        <taxon>Papilionoideae</taxon>
        <taxon>50 kb inversion clade</taxon>
        <taxon>NPAAA clade</taxon>
        <taxon>indigoferoid/millettioid clade</taxon>
        <taxon>Phaseoleae</taxon>
        <taxon>Flemingia</taxon>
    </lineage>
</organism>
<name>A0ABD1LPJ0_9FABA</name>
<dbReference type="SUPFAM" id="SSF54675">
    <property type="entry name" value="Nicotinate/Quinolinate PRTase N-terminal domain-like"/>
    <property type="match status" value="1"/>
</dbReference>
<evidence type="ECO:0000313" key="2">
    <source>
        <dbReference type="EMBL" id="KAL2325403.1"/>
    </source>
</evidence>
<dbReference type="InterPro" id="IPR022412">
    <property type="entry name" value="Quinolinate_PRibosylTrfase_N"/>
</dbReference>